<evidence type="ECO:0000313" key="2">
    <source>
        <dbReference type="Proteomes" id="UP000199632"/>
    </source>
</evidence>
<dbReference type="Proteomes" id="UP000199632">
    <property type="component" value="Unassembled WGS sequence"/>
</dbReference>
<keyword evidence="2" id="KW-1185">Reference proteome</keyword>
<reference evidence="2" key="1">
    <citation type="submission" date="2016-10" db="EMBL/GenBank/DDBJ databases">
        <authorList>
            <person name="Varghese N."/>
            <person name="Submissions S."/>
        </authorList>
    </citation>
    <scope>NUCLEOTIDE SEQUENCE [LARGE SCALE GENOMIC DNA]</scope>
    <source>
        <strain evidence="2">DSM 44718</strain>
    </source>
</reference>
<protein>
    <submittedName>
        <fullName evidence="1">Uncharacterized protein</fullName>
    </submittedName>
</protein>
<dbReference type="AlphaFoldDB" id="A0A1H3KF94"/>
<dbReference type="STRING" id="137265.SAMN05421684_0098"/>
<organism evidence="1 2">
    <name type="scientific">Asanoa ishikariensis</name>
    <dbReference type="NCBI Taxonomy" id="137265"/>
    <lineage>
        <taxon>Bacteria</taxon>
        <taxon>Bacillati</taxon>
        <taxon>Actinomycetota</taxon>
        <taxon>Actinomycetes</taxon>
        <taxon>Micromonosporales</taxon>
        <taxon>Micromonosporaceae</taxon>
        <taxon>Asanoa</taxon>
    </lineage>
</organism>
<sequence>MLFGLCAYYDTSFNRRQLPLLLADLDRLPPGVIPEPAVAEIRRPAAVTVAGPHLYLWFVGD</sequence>
<name>A0A1H3KF94_9ACTN</name>
<dbReference type="EMBL" id="FNQB01000001">
    <property type="protein sequence ID" value="SDY50485.1"/>
    <property type="molecule type" value="Genomic_DNA"/>
</dbReference>
<accession>A0A1H3KF94</accession>
<dbReference type="OrthoDB" id="3481175at2"/>
<dbReference type="RefSeq" id="WP_090785931.1">
    <property type="nucleotide sequence ID" value="NZ_BOND01000038.1"/>
</dbReference>
<proteinExistence type="predicted"/>
<evidence type="ECO:0000313" key="1">
    <source>
        <dbReference type="EMBL" id="SDY50485.1"/>
    </source>
</evidence>
<gene>
    <name evidence="1" type="ORF">SAMN05421684_0098</name>
</gene>